<gene>
    <name evidence="3" type="ORF">513</name>
</gene>
<dbReference type="CDD" id="cd03360">
    <property type="entry name" value="LbH_AT_putative"/>
    <property type="match status" value="1"/>
</dbReference>
<dbReference type="Proteomes" id="UP000045545">
    <property type="component" value="Unassembled WGS sequence"/>
</dbReference>
<proteinExistence type="predicted"/>
<accession>A0A0E4GCD0</accession>
<evidence type="ECO:0000313" key="3">
    <source>
        <dbReference type="EMBL" id="CFX11709.1"/>
    </source>
</evidence>
<dbReference type="InterPro" id="IPR020019">
    <property type="entry name" value="AcTrfase_PglD-like"/>
</dbReference>
<dbReference type="STRING" id="690567.513"/>
<evidence type="ECO:0000313" key="4">
    <source>
        <dbReference type="Proteomes" id="UP000045545"/>
    </source>
</evidence>
<feature type="site" description="Increases basicity of active site His" evidence="1">
    <location>
        <position position="143"/>
    </location>
</feature>
<dbReference type="OrthoDB" id="9801456at2"/>
<dbReference type="InterPro" id="IPR041561">
    <property type="entry name" value="PglD_N"/>
</dbReference>
<dbReference type="InterPro" id="IPR011004">
    <property type="entry name" value="Trimer_LpxA-like_sf"/>
</dbReference>
<evidence type="ECO:0000256" key="1">
    <source>
        <dbReference type="PIRSR" id="PIRSR620019-1"/>
    </source>
</evidence>
<feature type="domain" description="PglD N-terminal" evidence="2">
    <location>
        <begin position="8"/>
        <end position="86"/>
    </location>
</feature>
<name>A0A0E4GCD0_9FIRM</name>
<evidence type="ECO:0000259" key="2">
    <source>
        <dbReference type="Pfam" id="PF17836"/>
    </source>
</evidence>
<keyword evidence="3" id="KW-0012">Acyltransferase</keyword>
<dbReference type="EMBL" id="CGIH01000005">
    <property type="protein sequence ID" value="CFX11709.1"/>
    <property type="molecule type" value="Genomic_DNA"/>
</dbReference>
<dbReference type="Gene3D" id="2.160.10.10">
    <property type="entry name" value="Hexapeptide repeat proteins"/>
    <property type="match status" value="1"/>
</dbReference>
<protein>
    <submittedName>
        <fullName evidence="3">Sialic acid O-acyltransferase, NeuD</fullName>
    </submittedName>
</protein>
<keyword evidence="4" id="KW-1185">Reference proteome</keyword>
<dbReference type="Gene3D" id="3.40.50.20">
    <property type="match status" value="1"/>
</dbReference>
<dbReference type="AlphaFoldDB" id="A0A0E4GCD0"/>
<dbReference type="GO" id="GO:0016746">
    <property type="term" value="F:acyltransferase activity"/>
    <property type="evidence" value="ECO:0007669"/>
    <property type="project" value="UniProtKB-KW"/>
</dbReference>
<dbReference type="SUPFAM" id="SSF51161">
    <property type="entry name" value="Trimeric LpxA-like enzymes"/>
    <property type="match status" value="1"/>
</dbReference>
<dbReference type="Pfam" id="PF17836">
    <property type="entry name" value="PglD_N"/>
    <property type="match status" value="1"/>
</dbReference>
<feature type="active site" description="Proton acceptor" evidence="1">
    <location>
        <position position="142"/>
    </location>
</feature>
<dbReference type="NCBIfam" id="TIGR03570">
    <property type="entry name" value="NeuD_NnaD"/>
    <property type="match status" value="1"/>
</dbReference>
<organism evidence="3 4">
    <name type="scientific">Syntrophomonas zehnderi OL-4</name>
    <dbReference type="NCBI Taxonomy" id="690567"/>
    <lineage>
        <taxon>Bacteria</taxon>
        <taxon>Bacillati</taxon>
        <taxon>Bacillota</taxon>
        <taxon>Clostridia</taxon>
        <taxon>Eubacteriales</taxon>
        <taxon>Syntrophomonadaceae</taxon>
        <taxon>Syntrophomonas</taxon>
    </lineage>
</organism>
<dbReference type="PANTHER" id="PTHR43300">
    <property type="entry name" value="ACETYLTRANSFERASE"/>
    <property type="match status" value="1"/>
</dbReference>
<dbReference type="InterPro" id="IPR050179">
    <property type="entry name" value="Trans_hexapeptide_repeat"/>
</dbReference>
<keyword evidence="3" id="KW-0808">Transferase</keyword>
<reference evidence="3 4" key="1">
    <citation type="submission" date="2015-03" db="EMBL/GenBank/DDBJ databases">
        <authorList>
            <person name="Murphy D."/>
        </authorList>
    </citation>
    <scope>NUCLEOTIDE SEQUENCE [LARGE SCALE GENOMIC DNA]</scope>
    <source>
        <strain evidence="3 4">OL-4</strain>
    </source>
</reference>
<sequence length="219" mass="23347">MVHDLKPLIIVGAGGLGREVAWLAADINRQKPEWDFIGFVDDGVQGNTVEGYPIIGPVEHLFNMPSDIWTVVAIADSRVRMKLVRQIQEQGRKMATLVHPSVSMSDYVKIEAGSIICSGTVITTNVSLGLAAIINPGCFIGHDTGLQDFVSLMPGTNLAGEVRVGEGCYFGLNSCVINRTTIGEWSVIGAGATAVDDIPAYSLAVGVPARVVKKLRSEV</sequence>
<dbReference type="PANTHER" id="PTHR43300:SF7">
    <property type="entry name" value="UDP-N-ACETYLBACILLOSAMINE N-ACETYLTRANSFERASE"/>
    <property type="match status" value="1"/>
</dbReference>
<dbReference type="RefSeq" id="WP_046495429.1">
    <property type="nucleotide sequence ID" value="NZ_CGIH01000005.1"/>
</dbReference>